<dbReference type="eggNOG" id="COG1388">
    <property type="taxonomic scope" value="Bacteria"/>
</dbReference>
<reference evidence="5 6" key="1">
    <citation type="journal article" date="2006" name="J. Bacteriol.">
        <title>Genome sequence of Aeromonas hydrophila ATCC 7966T: jack of all trades.</title>
        <authorList>
            <person name="Seshadri R."/>
            <person name="Joseph S.W."/>
            <person name="Chopra A.K."/>
            <person name="Sha J."/>
            <person name="Shaw J."/>
            <person name="Graf J."/>
            <person name="Haft D."/>
            <person name="Wu M."/>
            <person name="Ren Q."/>
            <person name="Rosovitz M.J."/>
            <person name="Madupu R."/>
            <person name="Tallon L."/>
            <person name="Kim M."/>
            <person name="Jin S."/>
            <person name="Vuong H."/>
            <person name="Stine O.C."/>
            <person name="Ali A."/>
            <person name="Horneman A.J."/>
            <person name="Heidelberg J.F."/>
        </authorList>
    </citation>
    <scope>NUCLEOTIDE SEQUENCE [LARGE SCALE GENOMIC DNA]</scope>
    <source>
        <strain evidence="6">ATCC 7966 / DSM 30187 / BCRC 13018 / CCUG 14551 / JCM 1027 / KCTC 2358 / NCIMB 9240 / NCTC 8049</strain>
    </source>
</reference>
<dbReference type="NCBIfam" id="NF033510">
    <property type="entry name" value="Ca_tandemer"/>
    <property type="match status" value="2"/>
</dbReference>
<feature type="domain" description="LysM" evidence="4">
    <location>
        <begin position="44"/>
        <end position="90"/>
    </location>
</feature>
<dbReference type="AlphaFoldDB" id="A0KH56"/>
<proteinExistence type="inferred from homology"/>
<protein>
    <submittedName>
        <fullName evidence="5">Invasin family protein</fullName>
    </submittedName>
</protein>
<comment type="similarity">
    <text evidence="1">Belongs to the intimin/invasin family.</text>
</comment>
<evidence type="ECO:0000259" key="4">
    <source>
        <dbReference type="PROSITE" id="PS51782"/>
    </source>
</evidence>
<dbReference type="InterPro" id="IPR024519">
    <property type="entry name" value="IAT_beta"/>
</dbReference>
<dbReference type="OrthoDB" id="8320584at2"/>
<dbReference type="Proteomes" id="UP000000756">
    <property type="component" value="Chromosome"/>
</dbReference>
<dbReference type="Pfam" id="PF01476">
    <property type="entry name" value="LysM"/>
    <property type="match status" value="1"/>
</dbReference>
<dbReference type="Gene3D" id="3.10.350.10">
    <property type="entry name" value="LysM domain"/>
    <property type="match status" value="1"/>
</dbReference>
<accession>A0KH56</accession>
<evidence type="ECO:0000256" key="3">
    <source>
        <dbReference type="SAM" id="Phobius"/>
    </source>
</evidence>
<feature type="compositionally biased region" description="Basic and acidic residues" evidence="2">
    <location>
        <begin position="680"/>
        <end position="692"/>
    </location>
</feature>
<feature type="transmembrane region" description="Helical" evidence="3">
    <location>
        <begin position="12"/>
        <end position="37"/>
    </location>
</feature>
<dbReference type="Gene3D" id="2.60.40.10">
    <property type="entry name" value="Immunoglobulins"/>
    <property type="match status" value="2"/>
</dbReference>
<dbReference type="SUPFAM" id="SSF54106">
    <property type="entry name" value="LysM domain"/>
    <property type="match status" value="1"/>
</dbReference>
<dbReference type="EMBL" id="CP000462">
    <property type="protein sequence ID" value="ABK38065.1"/>
    <property type="molecule type" value="Genomic_DNA"/>
</dbReference>
<evidence type="ECO:0000313" key="5">
    <source>
        <dbReference type="EMBL" id="ABK38065.1"/>
    </source>
</evidence>
<dbReference type="PROSITE" id="PS51782">
    <property type="entry name" value="LYSM"/>
    <property type="match status" value="1"/>
</dbReference>
<dbReference type="Pfam" id="PF17936">
    <property type="entry name" value="Big_6"/>
    <property type="match status" value="2"/>
</dbReference>
<dbReference type="InterPro" id="IPR041498">
    <property type="entry name" value="Big_6"/>
</dbReference>
<gene>
    <name evidence="5" type="ordered locus">AHA_1064</name>
</gene>
<dbReference type="GeneID" id="4490771"/>
<name>A0KH56_AERHH</name>
<dbReference type="SMART" id="SM00257">
    <property type="entry name" value="LysM"/>
    <property type="match status" value="1"/>
</dbReference>
<dbReference type="InterPro" id="IPR036779">
    <property type="entry name" value="LysM_dom_sf"/>
</dbReference>
<dbReference type="InterPro" id="IPR051715">
    <property type="entry name" value="Intimin-Invasin_domain"/>
</dbReference>
<feature type="region of interest" description="Disordered" evidence="2">
    <location>
        <begin position="752"/>
        <end position="799"/>
    </location>
</feature>
<dbReference type="EnsemblBacteria" id="ABK38065">
    <property type="protein sequence ID" value="ABK38065"/>
    <property type="gene ID" value="AHA_1064"/>
</dbReference>
<feature type="compositionally biased region" description="Polar residues" evidence="2">
    <location>
        <begin position="780"/>
        <end position="795"/>
    </location>
</feature>
<organism evidence="5 6">
    <name type="scientific">Aeromonas hydrophila subsp. hydrophila (strain ATCC 7966 / DSM 30187 / BCRC 13018 / CCUG 14551 / JCM 1027 / KCTC 2358 / NCIMB 9240 / NCTC 8049)</name>
    <dbReference type="NCBI Taxonomy" id="380703"/>
    <lineage>
        <taxon>Bacteria</taxon>
        <taxon>Pseudomonadati</taxon>
        <taxon>Pseudomonadota</taxon>
        <taxon>Gammaproteobacteria</taxon>
        <taxon>Aeromonadales</taxon>
        <taxon>Aeromonadaceae</taxon>
        <taxon>Aeromonas</taxon>
    </lineage>
</organism>
<keyword evidence="6" id="KW-1185">Reference proteome</keyword>
<feature type="region of interest" description="Disordered" evidence="2">
    <location>
        <begin position="670"/>
        <end position="713"/>
    </location>
</feature>
<dbReference type="InterPro" id="IPR038177">
    <property type="entry name" value="IAT_beta_sf"/>
</dbReference>
<dbReference type="InterPro" id="IPR013783">
    <property type="entry name" value="Ig-like_fold"/>
</dbReference>
<feature type="compositionally biased region" description="Basic and acidic residues" evidence="2">
    <location>
        <begin position="766"/>
        <end position="778"/>
    </location>
</feature>
<dbReference type="GO" id="GO:0009279">
    <property type="term" value="C:cell outer membrane"/>
    <property type="evidence" value="ECO:0007669"/>
    <property type="project" value="TreeGrafter"/>
</dbReference>
<keyword evidence="3" id="KW-0472">Membrane</keyword>
<dbReference type="InterPro" id="IPR018392">
    <property type="entry name" value="LysM"/>
</dbReference>
<dbReference type="KEGG" id="aha:AHA_1064"/>
<dbReference type="RefSeq" id="WP_011704992.1">
    <property type="nucleotide sequence ID" value="NC_008570.1"/>
</dbReference>
<keyword evidence="3" id="KW-0812">Transmembrane</keyword>
<dbReference type="PATRIC" id="fig|380703.7.peg.1068"/>
<dbReference type="PANTHER" id="PTHR39576:SF2">
    <property type="entry name" value="ATTACHING AND EFFACING PROTEIN HOMOLOG-RELATED"/>
    <property type="match status" value="1"/>
</dbReference>
<dbReference type="SUPFAM" id="SSF69318">
    <property type="entry name" value="Integrin alpha N-terminal domain"/>
    <property type="match status" value="1"/>
</dbReference>
<evidence type="ECO:0000256" key="2">
    <source>
        <dbReference type="SAM" id="MobiDB-lite"/>
    </source>
</evidence>
<dbReference type="eggNOG" id="COG2911">
    <property type="taxonomic scope" value="Bacteria"/>
</dbReference>
<feature type="compositionally biased region" description="Polar residues" evidence="2">
    <location>
        <begin position="694"/>
        <end position="710"/>
    </location>
</feature>
<keyword evidence="3" id="KW-1133">Transmembrane helix</keyword>
<sequence length="916" mass="99615">MNFTPSKVHQFFWTYLFLGQQALFPVVYAAGSLFTFASEQPELIRYLIKKGDTLDSVSRQFGVVPHQLLTLNRHLKLDAPYLVVGETINVPRPQTLPILVSENPLYLKENTESHINVEQKVAQHVTRLGQALTALEEGREAGFENESEIVKGARRAQRNSIAASGEQVPTSASRYGSEQEVQYWRQQLATQFEEEANAYAASLLGAMGTARTRVTLDDDFNMVTAEADLLLPLAEEQQTLLFTQFGLRRNGQDRTIANLGVGQRHFLDRWMLGYNLFADYDLTNRHWRAGVGAEAWRDYLKLGANFYTPLSSWRDSPRFEGMEERAARGMDVRLEAYLPAYPQWSASLTAEQYLGERVGLLDADQLERDPHAITAGLHYNPFPLLKMDVEQVEASGRQHDTRFTLGLEWKLGATLWDMLNPSSVDKSLAGMRHDLIERNNDMVLEYRDKVLLKASLNDQYSAVEGQALTLTLNIQHSRQIASIQWLGDVLGLSGLSPADTAGQDKRALTLPSLPTYRIGQSNQYPVVAIVTDIDGHEAIAEGVVAVSEDSGLQPAIQLAEHFVQLLPGAHYQVDWGVVDPRQKPAKARNGIPIESIEGDVEADRDGYQYRYRLTFQGPGQVLTGRELVAPGQPNPGTRYRLDVEVIFPSGHVARDSMEFEFIDDATVPGAPTLTAADSNGDDKPEVTGKAEPESTVTITWPDGSTSTTTADVDGNYTLEAPTVQGSGTITATATDKSGNTGPATSVNYIDSTVPGAPTLAATDSNSDNKPEVSGKAEPDSTVTITWPDGTTSTTAADVDGNYTLEAPTVQGSGTITATATDKSGNTGPASSVNYLASLVGVTITGLVDGFPQVGAVLTAVSDCGSSACRAGLTWQWQIEDGVGSGNFVDIGGATSVTYLPAREDQKKRVRVIVAPL</sequence>
<dbReference type="Pfam" id="PF11924">
    <property type="entry name" value="IAT_beta"/>
    <property type="match status" value="1"/>
</dbReference>
<evidence type="ECO:0000256" key="1">
    <source>
        <dbReference type="ARBA" id="ARBA00010116"/>
    </source>
</evidence>
<dbReference type="PANTHER" id="PTHR39576">
    <property type="entry name" value="ATTACHING AND EFFACING PROTEIN HOMOLOG-RELATED-RELATED"/>
    <property type="match status" value="1"/>
</dbReference>
<dbReference type="HOGENOM" id="CLU_317767_0_0_6"/>
<dbReference type="Gene3D" id="2.60.40.2700">
    <property type="match status" value="1"/>
</dbReference>
<dbReference type="InterPro" id="IPR028994">
    <property type="entry name" value="Integrin_alpha_N"/>
</dbReference>
<dbReference type="Gene3D" id="2.40.160.160">
    <property type="entry name" value="Inverse autotransporter, beta-domain"/>
    <property type="match status" value="1"/>
</dbReference>
<evidence type="ECO:0000313" key="6">
    <source>
        <dbReference type="Proteomes" id="UP000000756"/>
    </source>
</evidence>
<dbReference type="STRING" id="380703.AHA_1064"/>